<dbReference type="GO" id="GO:0005886">
    <property type="term" value="C:plasma membrane"/>
    <property type="evidence" value="ECO:0007669"/>
    <property type="project" value="UniProtKB-SubCell"/>
</dbReference>
<feature type="transmembrane region" description="Helical" evidence="8">
    <location>
        <begin position="233"/>
        <end position="259"/>
    </location>
</feature>
<evidence type="ECO:0000256" key="6">
    <source>
        <dbReference type="ARBA" id="ARBA00022989"/>
    </source>
</evidence>
<comment type="function">
    <text evidence="1 8">Probably involved in transport through the plasma membrane.</text>
</comment>
<evidence type="ECO:0000256" key="4">
    <source>
        <dbReference type="ARBA" id="ARBA00015388"/>
    </source>
</evidence>
<protein>
    <recommendedName>
        <fullName evidence="4 8">Protein PNS1</fullName>
    </recommendedName>
</protein>
<proteinExistence type="inferred from homology"/>
<evidence type="ECO:0000256" key="1">
    <source>
        <dbReference type="ARBA" id="ARBA00002957"/>
    </source>
</evidence>
<comment type="caution">
    <text evidence="10">The sequence shown here is derived from an EMBL/GenBank/DDBJ whole genome shotgun (WGS) entry which is preliminary data.</text>
</comment>
<feature type="transmembrane region" description="Helical" evidence="8">
    <location>
        <begin position="90"/>
        <end position="114"/>
    </location>
</feature>
<feature type="transmembrane region" description="Helical" evidence="8">
    <location>
        <begin position="192"/>
        <end position="212"/>
    </location>
</feature>
<evidence type="ECO:0000256" key="7">
    <source>
        <dbReference type="ARBA" id="ARBA00023136"/>
    </source>
</evidence>
<keyword evidence="6 8" id="KW-1133">Transmembrane helix</keyword>
<name>A0A5M3MRY0_CONPW</name>
<dbReference type="InterPro" id="IPR007603">
    <property type="entry name" value="Choline_transptr-like"/>
</dbReference>
<comment type="subcellular location">
    <subcellularLocation>
        <location evidence="8">Cell membrane</location>
        <topology evidence="8">Multi-pass membrane protein</topology>
    </subcellularLocation>
    <subcellularLocation>
        <location evidence="2">Membrane</location>
        <topology evidence="2">Multi-pass membrane protein</topology>
    </subcellularLocation>
</comment>
<dbReference type="EMBL" id="JH711577">
    <property type="protein sequence ID" value="EIW81912.1"/>
    <property type="molecule type" value="Genomic_DNA"/>
</dbReference>
<feature type="transmembrane region" description="Helical" evidence="8">
    <location>
        <begin position="443"/>
        <end position="463"/>
    </location>
</feature>
<feature type="transmembrane region" description="Helical" evidence="8">
    <location>
        <begin position="340"/>
        <end position="364"/>
    </location>
</feature>
<keyword evidence="11" id="KW-1185">Reference proteome</keyword>
<feature type="transmembrane region" description="Helical" evidence="8">
    <location>
        <begin position="475"/>
        <end position="495"/>
    </location>
</feature>
<evidence type="ECO:0000256" key="5">
    <source>
        <dbReference type="ARBA" id="ARBA00022692"/>
    </source>
</evidence>
<evidence type="ECO:0000313" key="10">
    <source>
        <dbReference type="EMBL" id="EIW81912.1"/>
    </source>
</evidence>
<keyword evidence="7 8" id="KW-0472">Membrane</keyword>
<feature type="transmembrane region" description="Helical" evidence="8">
    <location>
        <begin position="138"/>
        <end position="159"/>
    </location>
</feature>
<dbReference type="OMA" id="CRIAMAW"/>
<evidence type="ECO:0000313" key="11">
    <source>
        <dbReference type="Proteomes" id="UP000053558"/>
    </source>
</evidence>
<dbReference type="PANTHER" id="PTHR12385">
    <property type="entry name" value="CHOLINE TRANSPORTER-LIKE (SLC FAMILY 44)"/>
    <property type="match status" value="1"/>
</dbReference>
<feature type="compositionally biased region" description="Polar residues" evidence="9">
    <location>
        <begin position="15"/>
        <end position="24"/>
    </location>
</feature>
<evidence type="ECO:0000256" key="3">
    <source>
        <dbReference type="ARBA" id="ARBA00007168"/>
    </source>
</evidence>
<evidence type="ECO:0000256" key="2">
    <source>
        <dbReference type="ARBA" id="ARBA00004141"/>
    </source>
</evidence>
<dbReference type="GeneID" id="19199690"/>
<dbReference type="RefSeq" id="XP_007767765.1">
    <property type="nucleotide sequence ID" value="XM_007769575.1"/>
</dbReference>
<dbReference type="Proteomes" id="UP000053558">
    <property type="component" value="Unassembled WGS sequence"/>
</dbReference>
<organism evidence="10 11">
    <name type="scientific">Coniophora puteana (strain RWD-64-598)</name>
    <name type="common">Brown rot fungus</name>
    <dbReference type="NCBI Taxonomy" id="741705"/>
    <lineage>
        <taxon>Eukaryota</taxon>
        <taxon>Fungi</taxon>
        <taxon>Dikarya</taxon>
        <taxon>Basidiomycota</taxon>
        <taxon>Agaricomycotina</taxon>
        <taxon>Agaricomycetes</taxon>
        <taxon>Agaricomycetidae</taxon>
        <taxon>Boletales</taxon>
        <taxon>Coniophorineae</taxon>
        <taxon>Coniophoraceae</taxon>
        <taxon>Coniophora</taxon>
    </lineage>
</organism>
<dbReference type="AlphaFoldDB" id="A0A5M3MRY0"/>
<dbReference type="Pfam" id="PF04515">
    <property type="entry name" value="Choline_transpo"/>
    <property type="match status" value="1"/>
</dbReference>
<sequence length="541" mass="58176">MAEWDTKNGHWIQMGDQSRGSYQPLNDPAGYQPGLSQPYAPPYAGGPPSQTAYGGYQGAGGGGGGGGGYGAGSPWSSQRFKPEKKVQNPIVLILFLAQFIGFIGLSAWVIYGWIKDGGLSKDLNDANDKGVTLNKQTLYLLLAVTGAALVISTIFLLIVRIFTKAILHITMIFSILLNVAFAGYLFYMKVYVGAIIGAIAAVLSVLVYFGIWKRIPFASLMLKVVLDVSKHHLAVYVVAFAGLFVQMLLCVVFVFAAVATYEKWSTGSDQCKSSNSCSDGKVAGVIAFEAVSFIWNSQVVGNVALATMAGGPFGCWYYFGPSNMGGMPSFPTLSAFGRASTFSLGSIAMGSLIVTILEVIRLLLNALRNSAQEDGNPCLWCLACCAECFVSWFESMVEYFNRYAYIQIALYGKPYVRAAKDTWRMFKDRGIDALVNDSLVNHVIAFGGYCVGLLCALLSYLYLHFDKPSYNSDGSYTAPVMIFGFLIGLMCSLTLGTSIEAGVSTIFVGLGEDPQVLAIRSPELFAAVAATYPQVVRGVGA</sequence>
<keyword evidence="5 8" id="KW-0812">Transmembrane</keyword>
<dbReference type="OrthoDB" id="44736at2759"/>
<comment type="similarity">
    <text evidence="3 8">Belongs to the CTL (choline transporter-like) family.</text>
</comment>
<evidence type="ECO:0000256" key="9">
    <source>
        <dbReference type="SAM" id="MobiDB-lite"/>
    </source>
</evidence>
<evidence type="ECO:0000256" key="8">
    <source>
        <dbReference type="RuleBase" id="RU368066"/>
    </source>
</evidence>
<dbReference type="GO" id="GO:0022857">
    <property type="term" value="F:transmembrane transporter activity"/>
    <property type="evidence" value="ECO:0007669"/>
    <property type="project" value="UniProtKB-UniRule"/>
</dbReference>
<gene>
    <name evidence="10" type="ORF">CONPUDRAFT_122409</name>
</gene>
<reference evidence="11" key="1">
    <citation type="journal article" date="2012" name="Science">
        <title>The Paleozoic origin of enzymatic lignin decomposition reconstructed from 31 fungal genomes.</title>
        <authorList>
            <person name="Floudas D."/>
            <person name="Binder M."/>
            <person name="Riley R."/>
            <person name="Barry K."/>
            <person name="Blanchette R.A."/>
            <person name="Henrissat B."/>
            <person name="Martinez A.T."/>
            <person name="Otillar R."/>
            <person name="Spatafora J.W."/>
            <person name="Yadav J.S."/>
            <person name="Aerts A."/>
            <person name="Benoit I."/>
            <person name="Boyd A."/>
            <person name="Carlson A."/>
            <person name="Copeland A."/>
            <person name="Coutinho P.M."/>
            <person name="de Vries R.P."/>
            <person name="Ferreira P."/>
            <person name="Findley K."/>
            <person name="Foster B."/>
            <person name="Gaskell J."/>
            <person name="Glotzer D."/>
            <person name="Gorecki P."/>
            <person name="Heitman J."/>
            <person name="Hesse C."/>
            <person name="Hori C."/>
            <person name="Igarashi K."/>
            <person name="Jurgens J.A."/>
            <person name="Kallen N."/>
            <person name="Kersten P."/>
            <person name="Kohler A."/>
            <person name="Kuees U."/>
            <person name="Kumar T.K.A."/>
            <person name="Kuo A."/>
            <person name="LaButti K."/>
            <person name="Larrondo L.F."/>
            <person name="Lindquist E."/>
            <person name="Ling A."/>
            <person name="Lombard V."/>
            <person name="Lucas S."/>
            <person name="Lundell T."/>
            <person name="Martin R."/>
            <person name="McLaughlin D.J."/>
            <person name="Morgenstern I."/>
            <person name="Morin E."/>
            <person name="Murat C."/>
            <person name="Nagy L.G."/>
            <person name="Nolan M."/>
            <person name="Ohm R.A."/>
            <person name="Patyshakuliyeva A."/>
            <person name="Rokas A."/>
            <person name="Ruiz-Duenas F.J."/>
            <person name="Sabat G."/>
            <person name="Salamov A."/>
            <person name="Samejima M."/>
            <person name="Schmutz J."/>
            <person name="Slot J.C."/>
            <person name="St John F."/>
            <person name="Stenlid J."/>
            <person name="Sun H."/>
            <person name="Sun S."/>
            <person name="Syed K."/>
            <person name="Tsang A."/>
            <person name="Wiebenga A."/>
            <person name="Young D."/>
            <person name="Pisabarro A."/>
            <person name="Eastwood D.C."/>
            <person name="Martin F."/>
            <person name="Cullen D."/>
            <person name="Grigoriev I.V."/>
            <person name="Hibbett D.S."/>
        </authorList>
    </citation>
    <scope>NUCLEOTIDE SEQUENCE [LARGE SCALE GENOMIC DNA]</scope>
    <source>
        <strain evidence="11">RWD-64-598 SS2</strain>
    </source>
</reference>
<accession>A0A5M3MRY0</accession>
<dbReference type="KEGG" id="cput:CONPUDRAFT_122409"/>
<dbReference type="PANTHER" id="PTHR12385:SF4">
    <property type="entry name" value="PROTEIN PNS1"/>
    <property type="match status" value="1"/>
</dbReference>
<feature type="region of interest" description="Disordered" evidence="9">
    <location>
        <begin position="1"/>
        <end position="57"/>
    </location>
</feature>
<feature type="transmembrane region" description="Helical" evidence="8">
    <location>
        <begin position="166"/>
        <end position="186"/>
    </location>
</feature>